<reference evidence="2 3" key="1">
    <citation type="submission" date="2020-08" db="EMBL/GenBank/DDBJ databases">
        <title>A Genomic Blueprint of the Chicken Gut Microbiome.</title>
        <authorList>
            <person name="Gilroy R."/>
            <person name="Ravi A."/>
            <person name="Getino M."/>
            <person name="Pursley I."/>
            <person name="Horton D.L."/>
            <person name="Alikhan N.-F."/>
            <person name="Baker D."/>
            <person name="Gharbi K."/>
            <person name="Hall N."/>
            <person name="Watson M."/>
            <person name="Adriaenssens E.M."/>
            <person name="Foster-Nyarko E."/>
            <person name="Jarju S."/>
            <person name="Secka A."/>
            <person name="Antonio M."/>
            <person name="Oren A."/>
            <person name="Chaudhuri R."/>
            <person name="La Ragione R.M."/>
            <person name="Hildebrand F."/>
            <person name="Pallen M.J."/>
        </authorList>
    </citation>
    <scope>NUCLEOTIDE SEQUENCE [LARGE SCALE GENOMIC DNA]</scope>
    <source>
        <strain evidence="2 3">Sa2BUA2</strain>
    </source>
</reference>
<dbReference type="Proteomes" id="UP000652763">
    <property type="component" value="Unassembled WGS sequence"/>
</dbReference>
<dbReference type="RefSeq" id="WP_066301744.1">
    <property type="nucleotide sequence ID" value="NZ_JACSQC010000008.1"/>
</dbReference>
<gene>
    <name evidence="2" type="ORF">H9638_15115</name>
</gene>
<organism evidence="2 3">
    <name type="scientific">Arthrobacter pullicola</name>
    <dbReference type="NCBI Taxonomy" id="2762224"/>
    <lineage>
        <taxon>Bacteria</taxon>
        <taxon>Bacillati</taxon>
        <taxon>Actinomycetota</taxon>
        <taxon>Actinomycetes</taxon>
        <taxon>Micrococcales</taxon>
        <taxon>Micrococcaceae</taxon>
        <taxon>Arthrobacter</taxon>
    </lineage>
</organism>
<evidence type="ECO:0000313" key="3">
    <source>
        <dbReference type="Proteomes" id="UP000652763"/>
    </source>
</evidence>
<sequence length="144" mass="14081">MPSTDTRNTRKNRNVRKAAAAALAAAGVAGLSLAAAAQLNLGTGSLGAGTTVVASCQDEGTPIGVNFETSFAPGPDAGYKASSLNLTSISSACQGLKYKVTLSDADGTALGAEATGTVSGTSVTVPLTDVPASEVSNVAVVIHS</sequence>
<evidence type="ECO:0000256" key="1">
    <source>
        <dbReference type="SAM" id="SignalP"/>
    </source>
</evidence>
<keyword evidence="1" id="KW-0732">Signal</keyword>
<name>A0ABR8YLP7_9MICC</name>
<accession>A0ABR8YLP7</accession>
<dbReference type="EMBL" id="JACSQC010000008">
    <property type="protein sequence ID" value="MBD8045140.1"/>
    <property type="molecule type" value="Genomic_DNA"/>
</dbReference>
<proteinExistence type="predicted"/>
<keyword evidence="3" id="KW-1185">Reference proteome</keyword>
<feature type="chain" id="PRO_5046226305" evidence="1">
    <location>
        <begin position="35"/>
        <end position="144"/>
    </location>
</feature>
<protein>
    <submittedName>
        <fullName evidence="2">Uncharacterized protein</fullName>
    </submittedName>
</protein>
<feature type="signal peptide" evidence="1">
    <location>
        <begin position="1"/>
        <end position="34"/>
    </location>
</feature>
<comment type="caution">
    <text evidence="2">The sequence shown here is derived from an EMBL/GenBank/DDBJ whole genome shotgun (WGS) entry which is preliminary data.</text>
</comment>
<evidence type="ECO:0000313" key="2">
    <source>
        <dbReference type="EMBL" id="MBD8045140.1"/>
    </source>
</evidence>